<dbReference type="GO" id="GO:0016567">
    <property type="term" value="P:protein ubiquitination"/>
    <property type="evidence" value="ECO:0007669"/>
    <property type="project" value="InterPro"/>
</dbReference>
<feature type="transmembrane region" description="Helical" evidence="15">
    <location>
        <begin position="196"/>
        <end position="216"/>
    </location>
</feature>
<evidence type="ECO:0000256" key="13">
    <source>
        <dbReference type="ARBA" id="ARBA00023136"/>
    </source>
</evidence>
<dbReference type="GO" id="GO:0016020">
    <property type="term" value="C:membrane"/>
    <property type="evidence" value="ECO:0007669"/>
    <property type="project" value="UniProtKB-SubCell"/>
</dbReference>
<evidence type="ECO:0000256" key="2">
    <source>
        <dbReference type="ARBA" id="ARBA00004370"/>
    </source>
</evidence>
<dbReference type="SUPFAM" id="SSF57850">
    <property type="entry name" value="RING/U-box"/>
    <property type="match status" value="4"/>
</dbReference>
<dbReference type="PROSITE" id="PS51873">
    <property type="entry name" value="TRIAD"/>
    <property type="match status" value="1"/>
</dbReference>
<dbReference type="InterPro" id="IPR000276">
    <property type="entry name" value="GPCR_Rhodpsn"/>
</dbReference>
<dbReference type="EMBL" id="CAJOAY010000600">
    <property type="protein sequence ID" value="CAF3700234.1"/>
    <property type="molecule type" value="Genomic_DNA"/>
</dbReference>
<evidence type="ECO:0000259" key="16">
    <source>
        <dbReference type="PROSITE" id="PS50089"/>
    </source>
</evidence>
<dbReference type="AlphaFoldDB" id="A0A813RA79"/>
<dbReference type="Gene3D" id="1.20.120.1750">
    <property type="match status" value="1"/>
</dbReference>
<evidence type="ECO:0000256" key="9">
    <source>
        <dbReference type="ARBA" id="ARBA00022771"/>
    </source>
</evidence>
<comment type="subcellular location">
    <subcellularLocation>
        <location evidence="2">Membrane</location>
    </subcellularLocation>
</comment>
<dbReference type="InterPro" id="IPR044066">
    <property type="entry name" value="TRIAD_supradom"/>
</dbReference>
<dbReference type="EC" id="2.3.2.31" evidence="4"/>
<dbReference type="Proteomes" id="UP000663891">
    <property type="component" value="Unassembled WGS sequence"/>
</dbReference>
<evidence type="ECO:0000259" key="19">
    <source>
        <dbReference type="PROSITE" id="PS51873"/>
    </source>
</evidence>
<dbReference type="SMART" id="SM00647">
    <property type="entry name" value="IBR"/>
    <property type="match status" value="2"/>
</dbReference>
<gene>
    <name evidence="21" type="ORF">OKA104_LOCUS12442</name>
    <name evidence="20" type="ORF">VCS650_LOCUS2938</name>
</gene>
<dbReference type="InterPro" id="IPR017452">
    <property type="entry name" value="GPCR_Rhodpsn_7TM"/>
</dbReference>
<dbReference type="PROSITE" id="PS00518">
    <property type="entry name" value="ZF_RING_1"/>
    <property type="match status" value="1"/>
</dbReference>
<dbReference type="InterPro" id="IPR031127">
    <property type="entry name" value="E3_UB_ligase_RBR"/>
</dbReference>
<dbReference type="InterPro" id="IPR013083">
    <property type="entry name" value="Znf_RING/FYVE/PHD"/>
</dbReference>
<comment type="pathway">
    <text evidence="3">Protein modification; protein ubiquitination.</text>
</comment>
<evidence type="ECO:0000313" key="20">
    <source>
        <dbReference type="EMBL" id="CAF0781146.1"/>
    </source>
</evidence>
<dbReference type="InterPro" id="IPR002867">
    <property type="entry name" value="IBR_dom"/>
</dbReference>
<keyword evidence="9 14" id="KW-0863">Zinc-finger</keyword>
<dbReference type="PROSITE" id="PS50262">
    <property type="entry name" value="G_PROTEIN_RECEP_F1_2"/>
    <property type="match status" value="1"/>
</dbReference>
<proteinExistence type="predicted"/>
<evidence type="ECO:0000256" key="7">
    <source>
        <dbReference type="ARBA" id="ARBA00022723"/>
    </source>
</evidence>
<protein>
    <recommendedName>
        <fullName evidence="4">RBR-type E3 ubiquitin transferase</fullName>
        <ecNumber evidence="4">2.3.2.31</ecNumber>
    </recommendedName>
</protein>
<accession>A0A813RA79</accession>
<dbReference type="CDD" id="cd23820">
    <property type="entry name" value="RWD_RNF14"/>
    <property type="match status" value="1"/>
</dbReference>
<evidence type="ECO:0000256" key="1">
    <source>
        <dbReference type="ARBA" id="ARBA00001798"/>
    </source>
</evidence>
<evidence type="ECO:0000256" key="5">
    <source>
        <dbReference type="ARBA" id="ARBA00022679"/>
    </source>
</evidence>
<evidence type="ECO:0000259" key="17">
    <source>
        <dbReference type="PROSITE" id="PS50262"/>
    </source>
</evidence>
<dbReference type="InterPro" id="IPR001841">
    <property type="entry name" value="Znf_RING"/>
</dbReference>
<dbReference type="PROSITE" id="PS50089">
    <property type="entry name" value="ZF_RING_2"/>
    <property type="match status" value="1"/>
</dbReference>
<dbReference type="GO" id="GO:0008270">
    <property type="term" value="F:zinc ion binding"/>
    <property type="evidence" value="ECO:0007669"/>
    <property type="project" value="UniProtKB-KW"/>
</dbReference>
<comment type="caution">
    <text evidence="20">The sequence shown here is derived from an EMBL/GenBank/DDBJ whole genome shotgun (WGS) entry which is preliminary data.</text>
</comment>
<dbReference type="Pfam" id="PF00001">
    <property type="entry name" value="7tm_1"/>
    <property type="match status" value="1"/>
</dbReference>
<dbReference type="Gene3D" id="1.20.1070.10">
    <property type="entry name" value="Rhodopsin 7-helix transmembrane proteins"/>
    <property type="match status" value="1"/>
</dbReference>
<dbReference type="Pfam" id="PF01485">
    <property type="entry name" value="IBR"/>
    <property type="match status" value="1"/>
</dbReference>
<dbReference type="EMBL" id="CAJNON010000015">
    <property type="protein sequence ID" value="CAF0781146.1"/>
    <property type="molecule type" value="Genomic_DNA"/>
</dbReference>
<evidence type="ECO:0000256" key="10">
    <source>
        <dbReference type="ARBA" id="ARBA00022786"/>
    </source>
</evidence>
<feature type="transmembrane region" description="Helical" evidence="15">
    <location>
        <begin position="104"/>
        <end position="125"/>
    </location>
</feature>
<dbReference type="FunFam" id="3.30.40.10:FF:000137">
    <property type="entry name" value="RanBP-type and C3HC4-type zinc finger-containing protein 1"/>
    <property type="match status" value="1"/>
</dbReference>
<evidence type="ECO:0000256" key="11">
    <source>
        <dbReference type="ARBA" id="ARBA00022833"/>
    </source>
</evidence>
<sequence length="758" mass="88497">MSKSLDQVLQANIYLQPVQFSLAIIANIINIRVLCSRVLRKSPCTHYFLAYAITNGRIGCKIHFYILFLLPFQANLMLILASFDRYCSSSRSRRIHSRSTIQKTRINIISGTILSAIYMSPMLVIYKWNEIHNKCLQQTNILISIYIFSQVFLYYVLLPLLMMIFGFMTISNIRQHMSRARLVTASIRRRRTEGQLTRMLCLQVSVHLILALPFVLHQNSICTSFIIIMTNSEKQADEILALQSIFDQNFRLFNGNQYEISVEFDLPTSFTIQFNDKISHIRYLPPLSLIIQYHDEYPSDYPPSFILSCFYFSTIELEKLCQKLDNYLFIKGEVCVYDWIVLIQHEITNELVIQTTFEKQENDRRALNGYTNENNKQVFLTLIDYNHKREENLFQNQLHICSICTDSVQGFDCIRLYRCGHFYCRSCLNNYIQMNLNYGKFGDKLHCPQDQCEYALLPTEVKQTLQDKELYEKYERLTLQHALDLMPDIVYCPRCYLPILSNFNDDNLTMCDRCHYTFCKKCKDPYHSQTLCPKDYHIEQIKLQQKKEKETVLMQLTKTNDKEKSITAQNYRQIIMKYSEQNRLLEEIMSAQRIDLLDAQLCPNCHIPIEKNGGCSHMFCVGCKYHFIWRRIDTSTASAAIPFLAKDGQNFNELETIKQNLNEASSLAESKSEEININIEDDFMIAVNNQSAIGSVILNRVRECPSKICQKMNVKITEDNWMVCSACMKQYCFLCGSGIHGPKHFNKKCLRYTSISTL</sequence>
<dbReference type="OrthoDB" id="1431934at2759"/>
<dbReference type="CDD" id="cd20341">
    <property type="entry name" value="BRcat_RBR_RNF14"/>
    <property type="match status" value="1"/>
</dbReference>
<dbReference type="Pfam" id="PF22605">
    <property type="entry name" value="IBR_2"/>
    <property type="match status" value="1"/>
</dbReference>
<dbReference type="SUPFAM" id="SSF54495">
    <property type="entry name" value="UBC-like"/>
    <property type="match status" value="1"/>
</dbReference>
<keyword evidence="8" id="KW-0677">Repeat</keyword>
<keyword evidence="11" id="KW-0862">Zinc</keyword>
<reference evidence="20" key="1">
    <citation type="submission" date="2021-02" db="EMBL/GenBank/DDBJ databases">
        <authorList>
            <person name="Nowell W R."/>
        </authorList>
    </citation>
    <scope>NUCLEOTIDE SEQUENCE</scope>
</reference>
<dbReference type="InterPro" id="IPR054694">
    <property type="entry name" value="Parkin-like_IBR"/>
</dbReference>
<dbReference type="PROSITE" id="PS50908">
    <property type="entry name" value="RWD"/>
    <property type="match status" value="1"/>
</dbReference>
<dbReference type="Gene3D" id="3.10.110.10">
    <property type="entry name" value="Ubiquitin Conjugating Enzyme"/>
    <property type="match status" value="1"/>
</dbReference>
<keyword evidence="12 15" id="KW-1133">Transmembrane helix</keyword>
<dbReference type="GO" id="GO:0061630">
    <property type="term" value="F:ubiquitin protein ligase activity"/>
    <property type="evidence" value="ECO:0007669"/>
    <property type="project" value="UniProtKB-EC"/>
</dbReference>
<evidence type="ECO:0000256" key="3">
    <source>
        <dbReference type="ARBA" id="ARBA00004906"/>
    </source>
</evidence>
<feature type="domain" description="G-protein coupled receptors family 1 profile" evidence="17">
    <location>
        <begin position="1"/>
        <end position="216"/>
    </location>
</feature>
<dbReference type="InterPro" id="IPR017907">
    <property type="entry name" value="Znf_RING_CS"/>
</dbReference>
<dbReference type="GO" id="GO:0004930">
    <property type="term" value="F:G protein-coupled receptor activity"/>
    <property type="evidence" value="ECO:0007669"/>
    <property type="project" value="InterPro"/>
</dbReference>
<dbReference type="Gene3D" id="3.30.40.10">
    <property type="entry name" value="Zinc/RING finger domain, C3HC4 (zinc finger)"/>
    <property type="match status" value="1"/>
</dbReference>
<evidence type="ECO:0000256" key="15">
    <source>
        <dbReference type="SAM" id="Phobius"/>
    </source>
</evidence>
<dbReference type="InterPro" id="IPR006575">
    <property type="entry name" value="RWD_dom"/>
</dbReference>
<dbReference type="SUPFAM" id="SSF81321">
    <property type="entry name" value="Family A G protein-coupled receptor-like"/>
    <property type="match status" value="1"/>
</dbReference>
<keyword evidence="7" id="KW-0479">Metal-binding</keyword>
<evidence type="ECO:0000313" key="22">
    <source>
        <dbReference type="Proteomes" id="UP000663891"/>
    </source>
</evidence>
<evidence type="ECO:0000259" key="18">
    <source>
        <dbReference type="PROSITE" id="PS50908"/>
    </source>
</evidence>
<keyword evidence="13 15" id="KW-0472">Membrane</keyword>
<evidence type="ECO:0000256" key="4">
    <source>
        <dbReference type="ARBA" id="ARBA00012251"/>
    </source>
</evidence>
<feature type="transmembrane region" description="Helical" evidence="15">
    <location>
        <begin position="145"/>
        <end position="170"/>
    </location>
</feature>
<dbReference type="SMART" id="SM00184">
    <property type="entry name" value="RING"/>
    <property type="match status" value="2"/>
</dbReference>
<keyword evidence="10" id="KW-0833">Ubl conjugation pathway</keyword>
<keyword evidence="5" id="KW-0808">Transferase</keyword>
<feature type="domain" description="RING-type" evidence="16">
    <location>
        <begin position="401"/>
        <end position="451"/>
    </location>
</feature>
<dbReference type="PANTHER" id="PTHR11685">
    <property type="entry name" value="RBR FAMILY RING FINGER AND IBR DOMAIN-CONTAINING"/>
    <property type="match status" value="1"/>
</dbReference>
<feature type="transmembrane region" description="Helical" evidence="15">
    <location>
        <begin position="62"/>
        <end position="83"/>
    </location>
</feature>
<name>A0A813RA79_9BILA</name>
<organism evidence="20 22">
    <name type="scientific">Adineta steineri</name>
    <dbReference type="NCBI Taxonomy" id="433720"/>
    <lineage>
        <taxon>Eukaryota</taxon>
        <taxon>Metazoa</taxon>
        <taxon>Spiralia</taxon>
        <taxon>Gnathifera</taxon>
        <taxon>Rotifera</taxon>
        <taxon>Eurotatoria</taxon>
        <taxon>Bdelloidea</taxon>
        <taxon>Adinetida</taxon>
        <taxon>Adinetidae</taxon>
        <taxon>Adineta</taxon>
    </lineage>
</organism>
<feature type="domain" description="RWD" evidence="18">
    <location>
        <begin position="237"/>
        <end position="350"/>
    </location>
</feature>
<dbReference type="CDD" id="cd00637">
    <property type="entry name" value="7tm_classA_rhodopsin-like"/>
    <property type="match status" value="1"/>
</dbReference>
<feature type="domain" description="RING-type" evidence="19">
    <location>
        <begin position="397"/>
        <end position="653"/>
    </location>
</feature>
<keyword evidence="6 15" id="KW-0812">Transmembrane</keyword>
<dbReference type="InterPro" id="IPR016135">
    <property type="entry name" value="UBQ-conjugating_enzyme/RWD"/>
</dbReference>
<evidence type="ECO:0000256" key="8">
    <source>
        <dbReference type="ARBA" id="ARBA00022737"/>
    </source>
</evidence>
<evidence type="ECO:0000256" key="14">
    <source>
        <dbReference type="PROSITE-ProRule" id="PRU00175"/>
    </source>
</evidence>
<dbReference type="Pfam" id="PF05773">
    <property type="entry name" value="RWD"/>
    <property type="match status" value="1"/>
</dbReference>
<evidence type="ECO:0000256" key="6">
    <source>
        <dbReference type="ARBA" id="ARBA00022692"/>
    </source>
</evidence>
<dbReference type="Proteomes" id="UP000663881">
    <property type="component" value="Unassembled WGS sequence"/>
</dbReference>
<comment type="catalytic activity">
    <reaction evidence="1">
        <text>[E2 ubiquitin-conjugating enzyme]-S-ubiquitinyl-L-cysteine + [acceptor protein]-L-lysine = [E2 ubiquitin-conjugating enzyme]-L-cysteine + [acceptor protein]-N(6)-ubiquitinyl-L-lysine.</text>
        <dbReference type="EC" id="2.3.2.31"/>
    </reaction>
</comment>
<evidence type="ECO:0000313" key="21">
    <source>
        <dbReference type="EMBL" id="CAF3700234.1"/>
    </source>
</evidence>
<evidence type="ECO:0000256" key="12">
    <source>
        <dbReference type="ARBA" id="ARBA00022989"/>
    </source>
</evidence>